<evidence type="ECO:0000256" key="2">
    <source>
        <dbReference type="ARBA" id="ARBA00022857"/>
    </source>
</evidence>
<dbReference type="PRINTS" id="PR00080">
    <property type="entry name" value="SDRFAMILY"/>
</dbReference>
<keyword evidence="2" id="KW-0521">NADP</keyword>
<organism evidence="5">
    <name type="scientific">Eremomyces bilateralis CBS 781.70</name>
    <dbReference type="NCBI Taxonomy" id="1392243"/>
    <lineage>
        <taxon>Eukaryota</taxon>
        <taxon>Fungi</taxon>
        <taxon>Dikarya</taxon>
        <taxon>Ascomycota</taxon>
        <taxon>Pezizomycotina</taxon>
        <taxon>Dothideomycetes</taxon>
        <taxon>Dothideomycetes incertae sedis</taxon>
        <taxon>Eremomycetales</taxon>
        <taxon>Eremomycetaceae</taxon>
        <taxon>Eremomyces</taxon>
    </lineage>
</organism>
<dbReference type="FunFam" id="3.40.50.720:FF:000374">
    <property type="entry name" value="3-oxoacyl-(Acyl-carrier-protein) reductase"/>
    <property type="match status" value="1"/>
</dbReference>
<gene>
    <name evidence="5 7" type="ORF">P152DRAFT_462471</name>
</gene>
<dbReference type="PROSITE" id="PS00061">
    <property type="entry name" value="ADH_SHORT"/>
    <property type="match status" value="1"/>
</dbReference>
<dbReference type="RefSeq" id="XP_033530107.1">
    <property type="nucleotide sequence ID" value="XM_033680358.1"/>
</dbReference>
<dbReference type="PANTHER" id="PTHR48107:SF7">
    <property type="entry name" value="RE15974P"/>
    <property type="match status" value="1"/>
</dbReference>
<dbReference type="GO" id="GO:0016614">
    <property type="term" value="F:oxidoreductase activity, acting on CH-OH group of donors"/>
    <property type="evidence" value="ECO:0007669"/>
    <property type="project" value="UniProtKB-ARBA"/>
</dbReference>
<evidence type="ECO:0000313" key="5">
    <source>
        <dbReference type="EMBL" id="KAF1808476.1"/>
    </source>
</evidence>
<reference evidence="7" key="3">
    <citation type="submission" date="2025-04" db="UniProtKB">
        <authorList>
            <consortium name="RefSeq"/>
        </authorList>
    </citation>
    <scope>IDENTIFICATION</scope>
    <source>
        <strain evidence="7">CBS 781.70</strain>
    </source>
</reference>
<keyword evidence="6" id="KW-1185">Reference proteome</keyword>
<dbReference type="AlphaFoldDB" id="A0A6G1FRW5"/>
<name>A0A6G1FRW5_9PEZI</name>
<dbReference type="SUPFAM" id="SSF51735">
    <property type="entry name" value="NAD(P)-binding Rossmann-fold domains"/>
    <property type="match status" value="1"/>
</dbReference>
<reference evidence="7" key="2">
    <citation type="submission" date="2020-04" db="EMBL/GenBank/DDBJ databases">
        <authorList>
            <consortium name="NCBI Genome Project"/>
        </authorList>
    </citation>
    <scope>NUCLEOTIDE SEQUENCE</scope>
    <source>
        <strain evidence="7">CBS 781.70</strain>
    </source>
</reference>
<protein>
    <submittedName>
        <fullName evidence="5 7">NAD(P)-binding protein</fullName>
    </submittedName>
</protein>
<dbReference type="InterPro" id="IPR002347">
    <property type="entry name" value="SDR_fam"/>
</dbReference>
<evidence type="ECO:0000259" key="4">
    <source>
        <dbReference type="SMART" id="SM00822"/>
    </source>
</evidence>
<dbReference type="PRINTS" id="PR00081">
    <property type="entry name" value="GDHRDH"/>
</dbReference>
<evidence type="ECO:0000313" key="6">
    <source>
        <dbReference type="Proteomes" id="UP000504638"/>
    </source>
</evidence>
<accession>A0A6G1FRW5</accession>
<dbReference type="InterPro" id="IPR020904">
    <property type="entry name" value="Sc_DH/Rdtase_CS"/>
</dbReference>
<sequence length="252" mass="26602">MSLQGKVAIVTGASRGIGAGIALEFAHRGAKVLITYTSETSNRQVDKLISDIASIKNGSEAAKVRADLRQLDAPDQIVSACVAAFGPSIDILVNCAGTEMVKEMVDMTPEDFASVFDLNVRGPYFLSKAVIPRLRKPGRIINISSVGGRLGLAKFTAYCASKGAIEGMTRALAGEIGPAGHTVNAVAPGPVQSDMMDNLPADLIERQKQQTPVENRVGTVDDIALTVAWVAEEQSRWISGQTISASGGLNMY</sequence>
<dbReference type="Proteomes" id="UP000504638">
    <property type="component" value="Unplaced"/>
</dbReference>
<evidence type="ECO:0000256" key="1">
    <source>
        <dbReference type="ARBA" id="ARBA00006484"/>
    </source>
</evidence>
<dbReference type="PANTHER" id="PTHR48107">
    <property type="entry name" value="NADPH-DEPENDENT ALDEHYDE REDUCTASE-LIKE PROTEIN, CHLOROPLASTIC-RELATED"/>
    <property type="match status" value="1"/>
</dbReference>
<comment type="similarity">
    <text evidence="1">Belongs to the short-chain dehydrogenases/reductases (SDR) family.</text>
</comment>
<evidence type="ECO:0000256" key="3">
    <source>
        <dbReference type="ARBA" id="ARBA00023002"/>
    </source>
</evidence>
<proteinExistence type="inferred from homology"/>
<dbReference type="InterPro" id="IPR036291">
    <property type="entry name" value="NAD(P)-bd_dom_sf"/>
</dbReference>
<dbReference type="EMBL" id="ML975183">
    <property type="protein sequence ID" value="KAF1808476.1"/>
    <property type="molecule type" value="Genomic_DNA"/>
</dbReference>
<dbReference type="InterPro" id="IPR057326">
    <property type="entry name" value="KR_dom"/>
</dbReference>
<dbReference type="SMART" id="SM00822">
    <property type="entry name" value="PKS_KR"/>
    <property type="match status" value="1"/>
</dbReference>
<dbReference type="Gene3D" id="3.40.50.720">
    <property type="entry name" value="NAD(P)-binding Rossmann-like Domain"/>
    <property type="match status" value="1"/>
</dbReference>
<reference evidence="5 7" key="1">
    <citation type="submission" date="2020-01" db="EMBL/GenBank/DDBJ databases">
        <authorList>
            <consortium name="DOE Joint Genome Institute"/>
            <person name="Haridas S."/>
            <person name="Albert R."/>
            <person name="Binder M."/>
            <person name="Bloem J."/>
            <person name="Labutti K."/>
            <person name="Salamov A."/>
            <person name="Andreopoulos B."/>
            <person name="Baker S.E."/>
            <person name="Barry K."/>
            <person name="Bills G."/>
            <person name="Bluhm B.H."/>
            <person name="Cannon C."/>
            <person name="Castanera R."/>
            <person name="Culley D.E."/>
            <person name="Daum C."/>
            <person name="Ezra D."/>
            <person name="Gonzalez J.B."/>
            <person name="Henrissat B."/>
            <person name="Kuo A."/>
            <person name="Liang C."/>
            <person name="Lipzen A."/>
            <person name="Lutzoni F."/>
            <person name="Magnuson J."/>
            <person name="Mondo S."/>
            <person name="Nolan M."/>
            <person name="Ohm R."/>
            <person name="Pangilinan J."/>
            <person name="Park H.-J."/>
            <person name="Ramirez L."/>
            <person name="Alfaro M."/>
            <person name="Sun H."/>
            <person name="Tritt A."/>
            <person name="Yoshinaga Y."/>
            <person name="Zwiers L.-H."/>
            <person name="Turgeon B.G."/>
            <person name="Goodwin S.B."/>
            <person name="Spatafora J.W."/>
            <person name="Crous P.W."/>
            <person name="Grigoriev I.V."/>
        </authorList>
    </citation>
    <scope>NUCLEOTIDE SEQUENCE</scope>
    <source>
        <strain evidence="5 7">CBS 781.70</strain>
    </source>
</reference>
<dbReference type="GeneID" id="54420928"/>
<dbReference type="OrthoDB" id="47007at2759"/>
<feature type="domain" description="Ketoreductase" evidence="4">
    <location>
        <begin position="6"/>
        <end position="189"/>
    </location>
</feature>
<keyword evidence="3" id="KW-0560">Oxidoreductase</keyword>
<evidence type="ECO:0000313" key="7">
    <source>
        <dbReference type="RefSeq" id="XP_033530107.1"/>
    </source>
</evidence>
<dbReference type="Pfam" id="PF13561">
    <property type="entry name" value="adh_short_C2"/>
    <property type="match status" value="1"/>
</dbReference>